<comment type="similarity">
    <text evidence="1">Belongs to the DNA repair enzymes AP/ExoA family.</text>
</comment>
<evidence type="ECO:0000256" key="10">
    <source>
        <dbReference type="PIRSR" id="PIRSR604808-2"/>
    </source>
</evidence>
<feature type="region of interest" description="Disordered" evidence="13">
    <location>
        <begin position="456"/>
        <end position="501"/>
    </location>
</feature>
<feature type="active site" evidence="9">
    <location>
        <position position="240"/>
    </location>
</feature>
<evidence type="ECO:0000256" key="4">
    <source>
        <dbReference type="ARBA" id="ARBA00022771"/>
    </source>
</evidence>
<keyword evidence="15" id="KW-0456">Lyase</keyword>
<dbReference type="AlphaFoldDB" id="A0A1V2L7S3"/>
<protein>
    <recommendedName>
        <fullName evidence="2">DNA-(apurinic or apyrimidinic site) endonuclease 2</fullName>
    </recommendedName>
</protein>
<dbReference type="InterPro" id="IPR004808">
    <property type="entry name" value="AP_endonuc_1"/>
</dbReference>
<feature type="binding site" evidence="10">
    <location>
        <position position="412"/>
    </location>
    <ligand>
        <name>Mg(2+)</name>
        <dbReference type="ChEBI" id="CHEBI:18420"/>
        <label>1</label>
    </ligand>
</feature>
<dbReference type="Pfam" id="PF06839">
    <property type="entry name" value="Zn_ribbon_GRF"/>
    <property type="match status" value="1"/>
</dbReference>
<evidence type="ECO:0000256" key="3">
    <source>
        <dbReference type="ARBA" id="ARBA00022723"/>
    </source>
</evidence>
<dbReference type="GO" id="GO:0003906">
    <property type="term" value="F:DNA-(apurinic or apyrimidinic site) endonuclease activity"/>
    <property type="evidence" value="ECO:0007669"/>
    <property type="project" value="TreeGrafter"/>
</dbReference>
<dbReference type="GO" id="GO:0006284">
    <property type="term" value="P:base-excision repair"/>
    <property type="evidence" value="ECO:0007669"/>
    <property type="project" value="TreeGrafter"/>
</dbReference>
<sequence>MFGVFGTAIETDILETKDTRALVRVQKEDVPKLRSALITYTPSLVMFGLEDVAAAISATGMSQSEDSGSVLDRIPSKPSTHLRLITFNINGVRTVFHYHPWTRLRSLSGMFGALHADIITLQELKVGRKDVDATVAKIDGYHSFISVPQVKKGYAGVGVYVRIPNENETESVKKSLKVVKAEEGITGILTSHDTKIPYKESDNAIGGYPEVDDQVATNIDSEGRCVVIELAINTVVISVYCPANSMGTEEGEEFRVQFLIALLARVRNLKRMGKEVILMGDINIARDLIDRADAMADLFKARELRRATQEKFEEANKEQVLAFIWQSIPRRLLNDILMDSLIQRDGGLERVLIDTTRKIQGRRQGMYTVWNTMTNSRPGNFGSRIDLILATEDFAGRTRNADIWPFLMGSDHCPVFSDFEVTDIEGPLPDVPLPRLEAKFAYKFSTTGTLDSMFAAARKRPSSEPASDSPASSPATAPYVKKPKTAPALNKAPVKPMKKSSSLNSTRSVLSFFKKPVQKKTIAVPESPSEQIYVPFDDIPHPTPPSPSSSSQPVATVSVVNGRFALSGEEVPKCKHGNPCILKTARTDDNKGKKFWTCAKDKGEVRSEADRAKYSCGFFQWR</sequence>
<keyword evidence="3 10" id="KW-0479">Metal-binding</keyword>
<evidence type="ECO:0000256" key="1">
    <source>
        <dbReference type="ARBA" id="ARBA00007092"/>
    </source>
</evidence>
<feature type="compositionally biased region" description="Low complexity" evidence="13">
    <location>
        <begin position="463"/>
        <end position="478"/>
    </location>
</feature>
<dbReference type="InterPro" id="IPR010666">
    <property type="entry name" value="Znf_GRF"/>
</dbReference>
<comment type="caution">
    <text evidence="15">The sequence shown here is derived from an EMBL/GenBank/DDBJ whole genome shotgun (WGS) entry which is preliminary data.</text>
</comment>
<dbReference type="InterPro" id="IPR036691">
    <property type="entry name" value="Endo/exonu/phosph_ase_sf"/>
</dbReference>
<evidence type="ECO:0000256" key="6">
    <source>
        <dbReference type="ARBA" id="ARBA00022833"/>
    </source>
</evidence>
<dbReference type="VEuPathDB" id="FungiDB:BON22_2025"/>
<keyword evidence="16" id="KW-1185">Reference proteome</keyword>
<dbReference type="Gene3D" id="3.60.10.10">
    <property type="entry name" value="Endonuclease/exonuclease/phosphatase"/>
    <property type="match status" value="1"/>
</dbReference>
<dbReference type="PROSITE" id="PS51999">
    <property type="entry name" value="ZF_GRF"/>
    <property type="match status" value="1"/>
</dbReference>
<evidence type="ECO:0000256" key="5">
    <source>
        <dbReference type="ARBA" id="ARBA00022801"/>
    </source>
</evidence>
<dbReference type="InterPro" id="IPR049128">
    <property type="entry name" value="Pop8-like_dom"/>
</dbReference>
<dbReference type="InterPro" id="IPR005135">
    <property type="entry name" value="Endo/exonuclease/phosphatase"/>
</dbReference>
<dbReference type="GO" id="GO:0005634">
    <property type="term" value="C:nucleus"/>
    <property type="evidence" value="ECO:0007669"/>
    <property type="project" value="TreeGrafter"/>
</dbReference>
<dbReference type="PANTHER" id="PTHR22748:SF4">
    <property type="entry name" value="DNA-(APURINIC OR APYRIMIDINIC SITE) ENDONUCLEASE 2"/>
    <property type="match status" value="1"/>
</dbReference>
<accession>A0A1V2L7S3</accession>
<keyword evidence="6" id="KW-0862">Zinc</keyword>
<evidence type="ECO:0000313" key="16">
    <source>
        <dbReference type="Proteomes" id="UP000189513"/>
    </source>
</evidence>
<keyword evidence="5" id="KW-0378">Hydrolase</keyword>
<evidence type="ECO:0000313" key="15">
    <source>
        <dbReference type="EMBL" id="ONH67952.1"/>
    </source>
</evidence>
<feature type="binding site" evidence="10">
    <location>
        <position position="281"/>
    </location>
    <ligand>
        <name>Mg(2+)</name>
        <dbReference type="ChEBI" id="CHEBI:18420"/>
        <label>1</label>
    </ligand>
</feature>
<dbReference type="OMA" id="SFWICPR"/>
<feature type="domain" description="GRF-type" evidence="14">
    <location>
        <begin position="574"/>
        <end position="622"/>
    </location>
</feature>
<evidence type="ECO:0000256" key="13">
    <source>
        <dbReference type="SAM" id="MobiDB-lite"/>
    </source>
</evidence>
<keyword evidence="8" id="KW-0539">Nucleus</keyword>
<dbReference type="PANTHER" id="PTHR22748">
    <property type="entry name" value="AP ENDONUCLEASE"/>
    <property type="match status" value="1"/>
</dbReference>
<feature type="site" description="Important for catalytic activity" evidence="11">
    <location>
        <position position="283"/>
    </location>
</feature>
<dbReference type="Pfam" id="PF20976">
    <property type="entry name" value="Pop8"/>
    <property type="match status" value="1"/>
</dbReference>
<evidence type="ECO:0000256" key="2">
    <source>
        <dbReference type="ARBA" id="ARBA00013541"/>
    </source>
</evidence>
<dbReference type="STRING" id="36022.A0A1V2L7S3"/>
<dbReference type="GO" id="GO:0016829">
    <property type="term" value="F:lyase activity"/>
    <property type="evidence" value="ECO:0007669"/>
    <property type="project" value="UniProtKB-KW"/>
</dbReference>
<dbReference type="GO" id="GO:0008311">
    <property type="term" value="F:double-stranded DNA 3'-5' DNA exonuclease activity"/>
    <property type="evidence" value="ECO:0007669"/>
    <property type="project" value="TreeGrafter"/>
</dbReference>
<evidence type="ECO:0000256" key="9">
    <source>
        <dbReference type="PIRSR" id="PIRSR604808-1"/>
    </source>
</evidence>
<dbReference type="SUPFAM" id="SSF56219">
    <property type="entry name" value="DNase I-like"/>
    <property type="match status" value="1"/>
</dbReference>
<organism evidence="15 16">
    <name type="scientific">Cyberlindnera fabianii</name>
    <name type="common">Yeast</name>
    <name type="synonym">Hansenula fabianii</name>
    <dbReference type="NCBI Taxonomy" id="36022"/>
    <lineage>
        <taxon>Eukaryota</taxon>
        <taxon>Fungi</taxon>
        <taxon>Dikarya</taxon>
        <taxon>Ascomycota</taxon>
        <taxon>Saccharomycotina</taxon>
        <taxon>Saccharomycetes</taxon>
        <taxon>Phaffomycetales</taxon>
        <taxon>Phaffomycetaceae</taxon>
        <taxon>Cyberlindnera</taxon>
    </lineage>
</organism>
<evidence type="ECO:0000256" key="7">
    <source>
        <dbReference type="ARBA" id="ARBA00022842"/>
    </source>
</evidence>
<gene>
    <name evidence="15" type="ORF">BON22_2025</name>
</gene>
<feature type="active site" description="Proton donor/acceptor" evidence="9">
    <location>
        <position position="281"/>
    </location>
</feature>
<feature type="binding site" evidence="10">
    <location>
        <position position="88"/>
    </location>
    <ligand>
        <name>Mg(2+)</name>
        <dbReference type="ChEBI" id="CHEBI:18420"/>
        <label>1</label>
    </ligand>
</feature>
<keyword evidence="10" id="KW-0464">Manganese</keyword>
<proteinExistence type="inferred from homology"/>
<feature type="binding site" evidence="10">
    <location>
        <position position="123"/>
    </location>
    <ligand>
        <name>Mg(2+)</name>
        <dbReference type="ChEBI" id="CHEBI:18420"/>
        <label>1</label>
    </ligand>
</feature>
<evidence type="ECO:0000259" key="14">
    <source>
        <dbReference type="PROSITE" id="PS51999"/>
    </source>
</evidence>
<dbReference type="PROSITE" id="PS51435">
    <property type="entry name" value="AP_NUCLEASE_F1_4"/>
    <property type="match status" value="1"/>
</dbReference>
<keyword evidence="4 12" id="KW-0863">Zinc-finger</keyword>
<feature type="binding site" evidence="10">
    <location>
        <position position="411"/>
    </location>
    <ligand>
        <name>Mg(2+)</name>
        <dbReference type="ChEBI" id="CHEBI:18420"/>
        <label>1</label>
    </ligand>
</feature>
<comment type="cofactor">
    <cofactor evidence="10">
        <name>Mg(2+)</name>
        <dbReference type="ChEBI" id="CHEBI:18420"/>
    </cofactor>
    <cofactor evidence="10">
        <name>Mn(2+)</name>
        <dbReference type="ChEBI" id="CHEBI:29035"/>
    </cofactor>
    <text evidence="10">Probably binds two magnesium or manganese ions per subunit.</text>
</comment>
<name>A0A1V2L7S3_CYBFA</name>
<feature type="binding site" evidence="10">
    <location>
        <position position="283"/>
    </location>
    <ligand>
        <name>Mg(2+)</name>
        <dbReference type="ChEBI" id="CHEBI:18420"/>
        <label>1</label>
    </ligand>
</feature>
<dbReference type="Proteomes" id="UP000189513">
    <property type="component" value="Unassembled WGS sequence"/>
</dbReference>
<reference evidence="16" key="1">
    <citation type="journal article" date="2017" name="Genome Announc.">
        <title>Genome sequences of Cyberlindnera fabianii 65, Pichia kudriavzevii 129, and Saccharomyces cerevisiae 131 isolated from fermented masau fruits in Zimbabwe.</title>
        <authorList>
            <person name="van Rijswijck I.M.H."/>
            <person name="Derks M.F.L."/>
            <person name="Abee T."/>
            <person name="de Ridder D."/>
            <person name="Smid E.J."/>
        </authorList>
    </citation>
    <scope>NUCLEOTIDE SEQUENCE [LARGE SCALE GENOMIC DNA]</scope>
    <source>
        <strain evidence="16">65</strain>
    </source>
</reference>
<dbReference type="GO" id="GO:0008081">
    <property type="term" value="F:phosphoric diester hydrolase activity"/>
    <property type="evidence" value="ECO:0007669"/>
    <property type="project" value="TreeGrafter"/>
</dbReference>
<evidence type="ECO:0000256" key="11">
    <source>
        <dbReference type="PIRSR" id="PIRSR604808-3"/>
    </source>
</evidence>
<feature type="active site" description="Proton acceptor" evidence="9">
    <location>
        <position position="412"/>
    </location>
</feature>
<dbReference type="Pfam" id="PF03372">
    <property type="entry name" value="Exo_endo_phos"/>
    <property type="match status" value="1"/>
</dbReference>
<feature type="site" description="Interaction with DNA substrate" evidence="11">
    <location>
        <position position="412"/>
    </location>
</feature>
<dbReference type="EMBL" id="MPUK01000003">
    <property type="protein sequence ID" value="ONH67952.1"/>
    <property type="molecule type" value="Genomic_DNA"/>
</dbReference>
<dbReference type="GO" id="GO:0008270">
    <property type="term" value="F:zinc ion binding"/>
    <property type="evidence" value="ECO:0007669"/>
    <property type="project" value="UniProtKB-KW"/>
</dbReference>
<evidence type="ECO:0000256" key="8">
    <source>
        <dbReference type="ARBA" id="ARBA00023242"/>
    </source>
</evidence>
<keyword evidence="7 10" id="KW-0460">Magnesium</keyword>
<feature type="site" description="Important for catalytic activity" evidence="11">
    <location>
        <position position="386"/>
    </location>
</feature>
<evidence type="ECO:0000256" key="12">
    <source>
        <dbReference type="PROSITE-ProRule" id="PRU01343"/>
    </source>
</evidence>